<dbReference type="OrthoDB" id="9813296at2"/>
<evidence type="ECO:0000256" key="3">
    <source>
        <dbReference type="ARBA" id="ARBA00022946"/>
    </source>
</evidence>
<evidence type="ECO:0000256" key="7">
    <source>
        <dbReference type="ARBA" id="ARBA00042645"/>
    </source>
</evidence>
<dbReference type="Pfam" id="PF12146">
    <property type="entry name" value="Hydrolase_4"/>
    <property type="match status" value="1"/>
</dbReference>
<dbReference type="Gene3D" id="3.40.50.1820">
    <property type="entry name" value="alpha/beta hydrolase"/>
    <property type="match status" value="1"/>
</dbReference>
<dbReference type="SUPFAM" id="SSF53474">
    <property type="entry name" value="alpha/beta-Hydrolases"/>
    <property type="match status" value="1"/>
</dbReference>
<dbReference type="InterPro" id="IPR052382">
    <property type="entry name" value="ABHD10_acyl-thioesterase"/>
</dbReference>
<dbReference type="Proteomes" id="UP000317496">
    <property type="component" value="Chromosome"/>
</dbReference>
<dbReference type="GO" id="GO:0008474">
    <property type="term" value="F:palmitoyl-(protein) hydrolase activity"/>
    <property type="evidence" value="ECO:0007669"/>
    <property type="project" value="UniProtKB-EC"/>
</dbReference>
<evidence type="ECO:0000256" key="8">
    <source>
        <dbReference type="ARBA" id="ARBA00042704"/>
    </source>
</evidence>
<comment type="catalytic activity">
    <reaction evidence="10">
        <text>S-hexadecanoyl-L-cysteinyl-[protein] + H2O = L-cysteinyl-[protein] + hexadecanoate + H(+)</text>
        <dbReference type="Rhea" id="RHEA:19233"/>
        <dbReference type="Rhea" id="RHEA-COMP:10131"/>
        <dbReference type="Rhea" id="RHEA-COMP:11032"/>
        <dbReference type="ChEBI" id="CHEBI:7896"/>
        <dbReference type="ChEBI" id="CHEBI:15377"/>
        <dbReference type="ChEBI" id="CHEBI:15378"/>
        <dbReference type="ChEBI" id="CHEBI:29950"/>
        <dbReference type="ChEBI" id="CHEBI:74151"/>
        <dbReference type="EC" id="3.1.2.22"/>
    </reaction>
    <physiologicalReaction direction="left-to-right" evidence="10">
        <dbReference type="Rhea" id="RHEA:19234"/>
    </physiologicalReaction>
</comment>
<comment type="function">
    <text evidence="9">Acts as an acyl-protein thioesterase that hydrolyzes fatty acids from acylated residues in proteins. Regulates the mitochondrial S-depalmitoylation of the nucleophilic active site residue of peroxiredoxin-5/PRDX5, a key antioxidant protein, therefore modulating mitochondrial antioxidant ability. Also catalyzes the deglucuronidation of mycophenolic acid acyl-glucuronide, an active metabolite of the immunosuppressant drug mycophenolate.</text>
</comment>
<evidence type="ECO:0000256" key="5">
    <source>
        <dbReference type="ARBA" id="ARBA00039314"/>
    </source>
</evidence>
<dbReference type="PANTHER" id="PTHR16138">
    <property type="entry name" value="MYCOPHENOLIC ACID ACYL-GLUCURONIDE ESTERASE, MITOCHONDRIAL"/>
    <property type="match status" value="1"/>
</dbReference>
<dbReference type="EC" id="3.1.1.93" evidence="4"/>
<evidence type="ECO:0000256" key="11">
    <source>
        <dbReference type="ARBA" id="ARBA00047972"/>
    </source>
</evidence>
<feature type="domain" description="Serine aminopeptidase S33" evidence="12">
    <location>
        <begin position="23"/>
        <end position="108"/>
    </location>
</feature>
<keyword evidence="2 13" id="KW-0378">Hydrolase</keyword>
<dbReference type="PRINTS" id="PR00111">
    <property type="entry name" value="ABHYDROLASE"/>
</dbReference>
<evidence type="ECO:0000256" key="1">
    <source>
        <dbReference type="ARBA" id="ARBA00012423"/>
    </source>
</evidence>
<evidence type="ECO:0000256" key="2">
    <source>
        <dbReference type="ARBA" id="ARBA00022801"/>
    </source>
</evidence>
<comment type="catalytic activity">
    <reaction evidence="11">
        <text>mycophenolic acid O-acyl-beta-D-glucuronide + H2O = mycophenolate + D-glucuronate + H(+)</text>
        <dbReference type="Rhea" id="RHEA:34179"/>
        <dbReference type="ChEBI" id="CHEBI:15377"/>
        <dbReference type="ChEBI" id="CHEBI:15378"/>
        <dbReference type="ChEBI" id="CHEBI:58720"/>
        <dbReference type="ChEBI" id="CHEBI:62932"/>
        <dbReference type="ChEBI" id="CHEBI:66982"/>
        <dbReference type="EC" id="3.1.1.93"/>
    </reaction>
    <physiologicalReaction direction="left-to-right" evidence="11">
        <dbReference type="Rhea" id="RHEA:34180"/>
    </physiologicalReaction>
</comment>
<dbReference type="EC" id="3.1.2.22" evidence="1"/>
<evidence type="ECO:0000256" key="6">
    <source>
        <dbReference type="ARBA" id="ARBA00041520"/>
    </source>
</evidence>
<protein>
    <recommendedName>
        <fullName evidence="5">Palmitoyl-protein thioesterase ABHD10, mitochondrial</fullName>
        <ecNumber evidence="4">3.1.1.93</ecNumber>
        <ecNumber evidence="1">3.1.2.22</ecNumber>
    </recommendedName>
    <alternativeName>
        <fullName evidence="7">Acyl-protein thioesterase ABHD10</fullName>
    </alternativeName>
    <alternativeName>
        <fullName evidence="8">Alpha/beta hydrolase domain-containing protein 10</fullName>
    </alternativeName>
    <alternativeName>
        <fullName evidence="6">Mycophenolic acid acyl-glucuronide esterase, mitochondrial</fullName>
    </alternativeName>
</protein>
<name>A0A516H7F4_9PROT</name>
<evidence type="ECO:0000256" key="9">
    <source>
        <dbReference type="ARBA" id="ARBA00046047"/>
    </source>
</evidence>
<dbReference type="InterPro" id="IPR022742">
    <property type="entry name" value="Hydrolase_4"/>
</dbReference>
<evidence type="ECO:0000313" key="14">
    <source>
        <dbReference type="Proteomes" id="UP000317496"/>
    </source>
</evidence>
<reference evidence="13 14" key="1">
    <citation type="submission" date="2019-07" db="EMBL/GenBank/DDBJ databases">
        <title>Genome sequencing for Ferrovibrio sp. K5.</title>
        <authorList>
            <person name="Park S.-J."/>
        </authorList>
    </citation>
    <scope>NUCLEOTIDE SEQUENCE [LARGE SCALE GENOMIC DNA]</scope>
    <source>
        <strain evidence="13 14">K5</strain>
    </source>
</reference>
<dbReference type="KEGG" id="fer:FNB15_05745"/>
<dbReference type="AlphaFoldDB" id="A0A516H7F4"/>
<evidence type="ECO:0000259" key="12">
    <source>
        <dbReference type="Pfam" id="PF12146"/>
    </source>
</evidence>
<keyword evidence="14" id="KW-1185">Reference proteome</keyword>
<dbReference type="InterPro" id="IPR000073">
    <property type="entry name" value="AB_hydrolase_1"/>
</dbReference>
<organism evidence="13 14">
    <name type="scientific">Ferrovibrio terrae</name>
    <dbReference type="NCBI Taxonomy" id="2594003"/>
    <lineage>
        <taxon>Bacteria</taxon>
        <taxon>Pseudomonadati</taxon>
        <taxon>Pseudomonadota</taxon>
        <taxon>Alphaproteobacteria</taxon>
        <taxon>Rhodospirillales</taxon>
        <taxon>Rhodospirillaceae</taxon>
        <taxon>Ferrovibrio</taxon>
    </lineage>
</organism>
<evidence type="ECO:0000256" key="10">
    <source>
        <dbReference type="ARBA" id="ARBA00047409"/>
    </source>
</evidence>
<dbReference type="EMBL" id="CP041636">
    <property type="protein sequence ID" value="QDO99651.1"/>
    <property type="molecule type" value="Genomic_DNA"/>
</dbReference>
<proteinExistence type="predicted"/>
<evidence type="ECO:0000256" key="4">
    <source>
        <dbReference type="ARBA" id="ARBA00039132"/>
    </source>
</evidence>
<dbReference type="PANTHER" id="PTHR16138:SF7">
    <property type="entry name" value="PALMITOYL-PROTEIN THIOESTERASE ABHD10, MITOCHONDRIAL"/>
    <property type="match status" value="1"/>
</dbReference>
<dbReference type="InterPro" id="IPR029058">
    <property type="entry name" value="AB_hydrolase_fold"/>
</dbReference>
<gene>
    <name evidence="13" type="ORF">FNB15_05745</name>
</gene>
<sequence>MFCGGFRSDMTGTKAVAMEQVAQQHGLGYVRFDYFGHGQSDGDFLDGTIGRWKEDTLAMLREVCGPATQIVVGSSMGGWLATLAALALPDRTAGLVLIAPALDFTEDLMWAEMTEPQRAVLLRDGILREPSQYSDQPYEYSLRLITEGRDHMILKPGIVYDKPVRILQGMMDPDVPYGHAVKTAAAFQGGDTRLTLLRDGDHRLSRPQDIELLTQTVLGLL</sequence>
<accession>A0A516H7F4</accession>
<evidence type="ECO:0000313" key="13">
    <source>
        <dbReference type="EMBL" id="QDO99651.1"/>
    </source>
</evidence>
<dbReference type="GO" id="GO:0102390">
    <property type="term" value="F:mycophenolic acid acyl-glucuronide esterase activity"/>
    <property type="evidence" value="ECO:0007669"/>
    <property type="project" value="UniProtKB-EC"/>
</dbReference>
<keyword evidence="3" id="KW-0809">Transit peptide</keyword>